<dbReference type="AlphaFoldDB" id="A0A0P1EHM3"/>
<dbReference type="EC" id="2.3.1.129" evidence="5"/>
<organism evidence="5 6">
    <name type="scientific">Ruegeria atlantica</name>
    <dbReference type="NCBI Taxonomy" id="81569"/>
    <lineage>
        <taxon>Bacteria</taxon>
        <taxon>Pseudomonadati</taxon>
        <taxon>Pseudomonadota</taxon>
        <taxon>Alphaproteobacteria</taxon>
        <taxon>Rhodobacterales</taxon>
        <taxon>Roseobacteraceae</taxon>
        <taxon>Ruegeria</taxon>
    </lineage>
</organism>
<dbReference type="EMBL" id="CYPU01000071">
    <property type="protein sequence ID" value="CUH49843.1"/>
    <property type="molecule type" value="Genomic_DNA"/>
</dbReference>
<dbReference type="Gene3D" id="2.160.10.10">
    <property type="entry name" value="Hexapeptide repeat proteins"/>
    <property type="match status" value="1"/>
</dbReference>
<dbReference type="PANTHER" id="PTHR43300">
    <property type="entry name" value="ACETYLTRANSFERASE"/>
    <property type="match status" value="1"/>
</dbReference>
<evidence type="ECO:0000313" key="5">
    <source>
        <dbReference type="EMBL" id="CUH49843.1"/>
    </source>
</evidence>
<evidence type="ECO:0000256" key="3">
    <source>
        <dbReference type="ARBA" id="ARBA00022737"/>
    </source>
</evidence>
<keyword evidence="5" id="KW-0012">Acyltransferase</keyword>
<keyword evidence="3" id="KW-0677">Repeat</keyword>
<accession>A0A0P1EHM3</accession>
<keyword evidence="2 5" id="KW-0808">Transferase</keyword>
<sequence>MTIHPTAIVSNSANVHSSVDIGPFTIVYDNVEIAEDTVIGSNCEIGVPAPLGDGSPLRIGANSVIRSHSVFYESSTFGERLVTGHRVTVRELTRAGNGFQIGTLSDVQGHCKIGEFVRFHSNVHVGQHTTIEDYVWVFPYVVFTNDPHPPSEVMKGVRVKSYAAIATMSTILPGVTIGEGALIGACSAVVKDVGDHRIAVGNPARDRGETSAIKLQDGSDRPAYPWKHHFHRGYPESTVAQWLSSVQESEN</sequence>
<dbReference type="GeneID" id="55495990"/>
<dbReference type="InterPro" id="IPR011004">
    <property type="entry name" value="Trimer_LpxA-like_sf"/>
</dbReference>
<protein>
    <submittedName>
        <fullName evidence="5">Acyl-[acyl-carrier-protein]--UDP-N-acetylglucosamine O-acyltransferase</fullName>
        <ecNumber evidence="5">2.3.1.129</ecNumber>
    </submittedName>
</protein>
<dbReference type="CDD" id="cd03358">
    <property type="entry name" value="LbH_WxcM_N_like"/>
    <property type="match status" value="1"/>
</dbReference>
<reference evidence="5 6" key="1">
    <citation type="submission" date="2015-09" db="EMBL/GenBank/DDBJ databases">
        <authorList>
            <consortium name="Swine Surveillance"/>
        </authorList>
    </citation>
    <scope>NUCLEOTIDE SEQUENCE [LARGE SCALE GENOMIC DNA]</scope>
    <source>
        <strain evidence="5 6">CECT 4292</strain>
    </source>
</reference>
<dbReference type="InterPro" id="IPR018357">
    <property type="entry name" value="Hexapep_transf_CS"/>
</dbReference>
<evidence type="ECO:0000256" key="4">
    <source>
        <dbReference type="SAM" id="MobiDB-lite"/>
    </source>
</evidence>
<name>A0A0P1EHM3_9RHOB</name>
<dbReference type="RefSeq" id="WP_082637204.1">
    <property type="nucleotide sequence ID" value="NZ_CYPU01000071.1"/>
</dbReference>
<evidence type="ECO:0000256" key="2">
    <source>
        <dbReference type="ARBA" id="ARBA00022679"/>
    </source>
</evidence>
<dbReference type="SUPFAM" id="SSF51161">
    <property type="entry name" value="Trimeric LpxA-like enzymes"/>
    <property type="match status" value="1"/>
</dbReference>
<dbReference type="Proteomes" id="UP000050783">
    <property type="component" value="Unassembled WGS sequence"/>
</dbReference>
<dbReference type="GO" id="GO:0008780">
    <property type="term" value="F:acyl-[acyl-carrier-protein]-UDP-N-acetylglucosamine O-acyltransferase activity"/>
    <property type="evidence" value="ECO:0007669"/>
    <property type="project" value="UniProtKB-EC"/>
</dbReference>
<feature type="region of interest" description="Disordered" evidence="4">
    <location>
        <begin position="201"/>
        <end position="220"/>
    </location>
</feature>
<proteinExistence type="inferred from homology"/>
<dbReference type="OrthoDB" id="9815592at2"/>
<dbReference type="InterPro" id="IPR050179">
    <property type="entry name" value="Trans_hexapeptide_repeat"/>
</dbReference>
<dbReference type="PROSITE" id="PS00101">
    <property type="entry name" value="HEXAPEP_TRANSFERASES"/>
    <property type="match status" value="1"/>
</dbReference>
<gene>
    <name evidence="5" type="primary">lpxA_2</name>
    <name evidence="5" type="ORF">RUA4292_04043</name>
</gene>
<comment type="similarity">
    <text evidence="1">Belongs to the transferase hexapeptide repeat family.</text>
</comment>
<dbReference type="PANTHER" id="PTHR43300:SF4">
    <property type="entry name" value="ACYL-[ACYL-CARRIER-PROTEIN]--UDP-N-ACETYLGLUCOSAMINE O-ACYLTRANSFERASE"/>
    <property type="match status" value="1"/>
</dbReference>
<evidence type="ECO:0000313" key="6">
    <source>
        <dbReference type="Proteomes" id="UP000050783"/>
    </source>
</evidence>
<evidence type="ECO:0000256" key="1">
    <source>
        <dbReference type="ARBA" id="ARBA00007274"/>
    </source>
</evidence>